<accession>A0A1T4NX85</accession>
<organism evidence="3 4">
    <name type="scientific">Sediminibacterium ginsengisoli</name>
    <dbReference type="NCBI Taxonomy" id="413434"/>
    <lineage>
        <taxon>Bacteria</taxon>
        <taxon>Pseudomonadati</taxon>
        <taxon>Bacteroidota</taxon>
        <taxon>Chitinophagia</taxon>
        <taxon>Chitinophagales</taxon>
        <taxon>Chitinophagaceae</taxon>
        <taxon>Sediminibacterium</taxon>
    </lineage>
</organism>
<feature type="signal peptide" evidence="1">
    <location>
        <begin position="1"/>
        <end position="26"/>
    </location>
</feature>
<dbReference type="InterPro" id="IPR036179">
    <property type="entry name" value="Ig-like_dom_sf"/>
</dbReference>
<dbReference type="InterPro" id="IPR044023">
    <property type="entry name" value="Ig_7"/>
</dbReference>
<sequence>MNCNKIFRHCRCWILFALLIPLASQSQTMNSITITPLDIQYDCVTGRAYAKFNIRNVNTLDPFGYYHTLYVIDFGASRLYGDLASGVDGGEVYWEGAYDPSQAIICSAWGYSDNDAPLIFYYIYPPPNSSPATPTIVSSQAMPLCNGMSTVLTATGSEGSYVWSNGQRGASIIVNTAGVYTVRAESACSSSVASLPFNVLINNSPHAPVIGSSNGLSLCNGQQTILTATSSAGSTIYWNNGAVGNSMSITEPGVYYASQTNECGTSDNSNVLVITTGNTPVAPTVNSSNGVTLCNGESTTLTASSAGGLITWNTGQTGESITVAAPGSYYAWETNDCGSSGASNAIVITAGSAPSAPTVSSSNGMLLCNGNTTVLSASGSGAITWNSGATGNYINVSVAGSYYAVAANNCGSSGPSNTIVIETANLPAAPTLSSSNGTLLCNGASSILAALPSFGGSIRWNTGTSGNSLAVSEAGTYYAYEVNGCGSGSNSSTIAITTANTPVAPVITPSGSQLLCNGESTTLSSSGGNVVWANGATGNSLSTSVAGSYYTYDRNACGNSANSNTVVVTTVVCPTPLPGSSFLVCPGSNKTLDAGADYDSYEWSNGATTRTISVGPGNYTVRVSKQGCYATSAPVTVGYYTVVTPTVSASGPLRFCAGGSVVLSSSNAHAYAWNTGASSASLSVSNSGSYYVTVTDANGCQATSAAVGITVNPLPSAAIAGDASVCQNGTAPSVIFTGSGGTAPYTFTYRVGSGAAQTVSSSGGNSASVAVPTNVAGAFTYTLIGVQESSSTTCSNAASGSVTVNVNVLPTATIAGSTTVCKGSASPSISFTAVGGHAPYTFTYRINGGAVQVISSGSSNSVSISAPTDQIGTYVYSLVSVQEAGSCIATASGIATVTINSVPSALISGTATVCQGSGSPMVGFSGSGGIAPYTFSYRINGGAVQTISTTAGNSVNVLVPTTTSGVYLYELLSVKESSGTACSSLASGSVSVTVRALPTATISGGTEVCRNSTAPSIVFTGNGGNLPYTFSYKINSGELQTITTSGSNSAASVQVPTDAAGTFIYTLVSVQESGGTVCAATASGTATVQVNPLPTASISGSATVCQNSSSPQLKLTGGGATAPYTFLYRINSGSDDTIVSTGNLANVNVPTNVAGSFTYALVGVRESSTTACFTGVTGNATVVVKPQPAQPIIVTNNAHLCNGETATLTISNYVPGTTYTWYRNGVGFANTTTNKISVTEAGSYTVLAISADGCASQAVSDAVIITTGSVTTPVIQGVARVCPGGRTLLTVKSLSAISYDSWRWEGAPPGNAGQLSEDSSFFAEAGQYRVKVSAQGCADSVIVHVTANDTEFPAGQLTITPAAVAYGAETILKAEIVGAVRYDWNLSNDDPFTTNGKELRHRFYETGDSIPVHVKAISARNCISSFATYVKVGAAVTIKLPDNSFAGGVKDWNVFPIPFNSQVKITAVLKRNETVKIDLFLGDGRWLRSWSFTGKRGDNLFTLDNVSDLLPGVIYHITGFYNGKKYYDKLYKQQ</sequence>
<evidence type="ECO:0000313" key="3">
    <source>
        <dbReference type="EMBL" id="SJZ83904.1"/>
    </source>
</evidence>
<dbReference type="Pfam" id="PF19081">
    <property type="entry name" value="Ig_7"/>
    <property type="match status" value="1"/>
</dbReference>
<dbReference type="InterPro" id="IPR013783">
    <property type="entry name" value="Ig-like_fold"/>
</dbReference>
<dbReference type="InterPro" id="IPR037701">
    <property type="entry name" value="Pom152"/>
</dbReference>
<dbReference type="GO" id="GO:0006999">
    <property type="term" value="P:nuclear pore organization"/>
    <property type="evidence" value="ECO:0007669"/>
    <property type="project" value="TreeGrafter"/>
</dbReference>
<protein>
    <recommendedName>
        <fullName evidence="2">Ig-like domain-containing protein</fullName>
    </recommendedName>
</protein>
<keyword evidence="1" id="KW-0732">Signal</keyword>
<dbReference type="GO" id="GO:0006606">
    <property type="term" value="P:protein import into nucleus"/>
    <property type="evidence" value="ECO:0007669"/>
    <property type="project" value="TreeGrafter"/>
</dbReference>
<gene>
    <name evidence="3" type="ORF">SAMN04488132_10539</name>
</gene>
<evidence type="ECO:0000259" key="2">
    <source>
        <dbReference type="Pfam" id="PF19081"/>
    </source>
</evidence>
<dbReference type="Proteomes" id="UP000190888">
    <property type="component" value="Unassembled WGS sequence"/>
</dbReference>
<dbReference type="STRING" id="413434.SAMN04488132_10539"/>
<dbReference type="SUPFAM" id="SSF48726">
    <property type="entry name" value="Immunoglobulin"/>
    <property type="match status" value="1"/>
</dbReference>
<reference evidence="3 4" key="1">
    <citation type="submission" date="2017-02" db="EMBL/GenBank/DDBJ databases">
        <authorList>
            <person name="Peterson S.W."/>
        </authorList>
    </citation>
    <scope>NUCLEOTIDE SEQUENCE [LARGE SCALE GENOMIC DNA]</scope>
    <source>
        <strain evidence="3 4">DSM 22335</strain>
    </source>
</reference>
<dbReference type="EMBL" id="FUWH01000005">
    <property type="protein sequence ID" value="SJZ83904.1"/>
    <property type="molecule type" value="Genomic_DNA"/>
</dbReference>
<evidence type="ECO:0000313" key="4">
    <source>
        <dbReference type="Proteomes" id="UP000190888"/>
    </source>
</evidence>
<dbReference type="GO" id="GO:0017056">
    <property type="term" value="F:structural constituent of nuclear pore"/>
    <property type="evidence" value="ECO:0007669"/>
    <property type="project" value="InterPro"/>
</dbReference>
<dbReference type="PANTHER" id="PTHR28206:SF1">
    <property type="entry name" value="NUCLEOPORIN POM152"/>
    <property type="match status" value="1"/>
</dbReference>
<name>A0A1T4NX85_9BACT</name>
<feature type="chain" id="PRO_5013137588" description="Ig-like domain-containing protein" evidence="1">
    <location>
        <begin position="27"/>
        <end position="1534"/>
    </location>
</feature>
<dbReference type="Gene3D" id="2.60.40.10">
    <property type="entry name" value="Immunoglobulins"/>
    <property type="match status" value="1"/>
</dbReference>
<keyword evidence="4" id="KW-1185">Reference proteome</keyword>
<feature type="domain" description="Ig-like" evidence="2">
    <location>
        <begin position="1188"/>
        <end position="1261"/>
    </location>
</feature>
<proteinExistence type="predicted"/>
<evidence type="ECO:0000256" key="1">
    <source>
        <dbReference type="SAM" id="SignalP"/>
    </source>
</evidence>
<dbReference type="PANTHER" id="PTHR28206">
    <property type="entry name" value="NUCLEOPORIN POM152"/>
    <property type="match status" value="1"/>
</dbReference>